<dbReference type="AlphaFoldDB" id="A0AAW1ISX0"/>
<name>A0AAW1ISX0_POPJA</name>
<evidence type="ECO:0000313" key="1">
    <source>
        <dbReference type="EMBL" id="KAK9692736.1"/>
    </source>
</evidence>
<dbReference type="EMBL" id="JASPKY010000569">
    <property type="protein sequence ID" value="KAK9692736.1"/>
    <property type="molecule type" value="Genomic_DNA"/>
</dbReference>
<organism evidence="1 2">
    <name type="scientific">Popillia japonica</name>
    <name type="common">Japanese beetle</name>
    <dbReference type="NCBI Taxonomy" id="7064"/>
    <lineage>
        <taxon>Eukaryota</taxon>
        <taxon>Metazoa</taxon>
        <taxon>Ecdysozoa</taxon>
        <taxon>Arthropoda</taxon>
        <taxon>Hexapoda</taxon>
        <taxon>Insecta</taxon>
        <taxon>Pterygota</taxon>
        <taxon>Neoptera</taxon>
        <taxon>Endopterygota</taxon>
        <taxon>Coleoptera</taxon>
        <taxon>Polyphaga</taxon>
        <taxon>Scarabaeiformia</taxon>
        <taxon>Scarabaeidae</taxon>
        <taxon>Rutelinae</taxon>
        <taxon>Popillia</taxon>
    </lineage>
</organism>
<protein>
    <submittedName>
        <fullName evidence="1">Uncharacterized protein</fullName>
    </submittedName>
</protein>
<sequence>MSNLVVFSDERYFTTCDSFTVIGKSPITPIPQVKENRCLLTEVEIQIERDNIWANETENDIVQDVFEGEDSDEDYIEERLSDTDSEQSENEDEAVNEPVRNIYRLQGNNTHCWSTQTPSRQGRTRREDIVLHFPGPNEKRAQFNLLNKFGIYCSPNNC</sequence>
<dbReference type="Proteomes" id="UP001458880">
    <property type="component" value="Unassembled WGS sequence"/>
</dbReference>
<accession>A0AAW1ISX0</accession>
<comment type="caution">
    <text evidence="1">The sequence shown here is derived from an EMBL/GenBank/DDBJ whole genome shotgun (WGS) entry which is preliminary data.</text>
</comment>
<reference evidence="1 2" key="1">
    <citation type="journal article" date="2024" name="BMC Genomics">
        <title>De novo assembly and annotation of Popillia japonica's genome with initial clues to its potential as an invasive pest.</title>
        <authorList>
            <person name="Cucini C."/>
            <person name="Boschi S."/>
            <person name="Funari R."/>
            <person name="Cardaioli E."/>
            <person name="Iannotti N."/>
            <person name="Marturano G."/>
            <person name="Paoli F."/>
            <person name="Bruttini M."/>
            <person name="Carapelli A."/>
            <person name="Frati F."/>
            <person name="Nardi F."/>
        </authorList>
    </citation>
    <scope>NUCLEOTIDE SEQUENCE [LARGE SCALE GENOMIC DNA]</scope>
    <source>
        <strain evidence="1">DMR45628</strain>
    </source>
</reference>
<proteinExistence type="predicted"/>
<keyword evidence="2" id="KW-1185">Reference proteome</keyword>
<gene>
    <name evidence="1" type="ORF">QE152_g34952</name>
</gene>
<evidence type="ECO:0000313" key="2">
    <source>
        <dbReference type="Proteomes" id="UP001458880"/>
    </source>
</evidence>